<gene>
    <name evidence="3" type="ORF">FN846DRAFT_945813</name>
</gene>
<keyword evidence="4" id="KW-1185">Reference proteome</keyword>
<dbReference type="AlphaFoldDB" id="A0A5J5F087"/>
<evidence type="ECO:0000256" key="1">
    <source>
        <dbReference type="ARBA" id="ARBA00022737"/>
    </source>
</evidence>
<keyword evidence="1" id="KW-0677">Repeat</keyword>
<dbReference type="EMBL" id="VXIS01000070">
    <property type="protein sequence ID" value="KAA8908221.1"/>
    <property type="molecule type" value="Genomic_DNA"/>
</dbReference>
<sequence length="82" mass="9527">MLTLFYGKLRTPQMDADGTFTWFLKAQAFRFWATMKKPASLLIIGALGEGKTVLSKFVLKNLNKEKQKNLMIIYFFLFRSGR</sequence>
<proteinExistence type="predicted"/>
<evidence type="ECO:0000313" key="3">
    <source>
        <dbReference type="EMBL" id="KAA8908221.1"/>
    </source>
</evidence>
<reference evidence="3 4" key="1">
    <citation type="submission" date="2019-09" db="EMBL/GenBank/DDBJ databases">
        <title>Draft genome of the ectomycorrhizal ascomycete Sphaerosporella brunnea.</title>
        <authorList>
            <consortium name="DOE Joint Genome Institute"/>
            <person name="Benucci G.M."/>
            <person name="Marozzi G."/>
            <person name="Antonielli L."/>
            <person name="Sanchez S."/>
            <person name="Marco P."/>
            <person name="Wang X."/>
            <person name="Falini L.B."/>
            <person name="Barry K."/>
            <person name="Haridas S."/>
            <person name="Lipzen A."/>
            <person name="Labutti K."/>
            <person name="Grigoriev I.V."/>
            <person name="Murat C."/>
            <person name="Martin F."/>
            <person name="Albertini E."/>
            <person name="Donnini D."/>
            <person name="Bonito G."/>
        </authorList>
    </citation>
    <scope>NUCLEOTIDE SEQUENCE [LARGE SCALE GENOMIC DNA]</scope>
    <source>
        <strain evidence="3 4">Sb_GMNB300</strain>
    </source>
</reference>
<dbReference type="InParanoid" id="A0A5J5F087"/>
<feature type="domain" description="Nephrocystin 3-like N-terminal" evidence="2">
    <location>
        <begin position="18"/>
        <end position="78"/>
    </location>
</feature>
<name>A0A5J5F087_9PEZI</name>
<dbReference type="Pfam" id="PF24883">
    <property type="entry name" value="NPHP3_N"/>
    <property type="match status" value="1"/>
</dbReference>
<dbReference type="InterPro" id="IPR056884">
    <property type="entry name" value="NPHP3-like_N"/>
</dbReference>
<dbReference type="Proteomes" id="UP000326924">
    <property type="component" value="Unassembled WGS sequence"/>
</dbReference>
<protein>
    <recommendedName>
        <fullName evidence="2">Nephrocystin 3-like N-terminal domain-containing protein</fullName>
    </recommendedName>
</protein>
<evidence type="ECO:0000259" key="2">
    <source>
        <dbReference type="Pfam" id="PF24883"/>
    </source>
</evidence>
<evidence type="ECO:0000313" key="4">
    <source>
        <dbReference type="Proteomes" id="UP000326924"/>
    </source>
</evidence>
<accession>A0A5J5F087</accession>
<dbReference type="InterPro" id="IPR027417">
    <property type="entry name" value="P-loop_NTPase"/>
</dbReference>
<comment type="caution">
    <text evidence="3">The sequence shown here is derived from an EMBL/GenBank/DDBJ whole genome shotgun (WGS) entry which is preliminary data.</text>
</comment>
<dbReference type="Gene3D" id="3.40.50.300">
    <property type="entry name" value="P-loop containing nucleotide triphosphate hydrolases"/>
    <property type="match status" value="1"/>
</dbReference>
<organism evidence="3 4">
    <name type="scientific">Sphaerosporella brunnea</name>
    <dbReference type="NCBI Taxonomy" id="1250544"/>
    <lineage>
        <taxon>Eukaryota</taxon>
        <taxon>Fungi</taxon>
        <taxon>Dikarya</taxon>
        <taxon>Ascomycota</taxon>
        <taxon>Pezizomycotina</taxon>
        <taxon>Pezizomycetes</taxon>
        <taxon>Pezizales</taxon>
        <taxon>Pyronemataceae</taxon>
        <taxon>Sphaerosporella</taxon>
    </lineage>
</organism>